<feature type="compositionally biased region" description="Basic and acidic residues" evidence="1">
    <location>
        <begin position="534"/>
        <end position="544"/>
    </location>
</feature>
<dbReference type="InterPro" id="IPR022703">
    <property type="entry name" value="DUF3533"/>
</dbReference>
<dbReference type="GO" id="GO:0016020">
    <property type="term" value="C:membrane"/>
    <property type="evidence" value="ECO:0007669"/>
    <property type="project" value="TreeGrafter"/>
</dbReference>
<feature type="region of interest" description="Disordered" evidence="1">
    <location>
        <begin position="520"/>
        <end position="544"/>
    </location>
</feature>
<feature type="transmembrane region" description="Helical" evidence="2">
    <location>
        <begin position="305"/>
        <end position="325"/>
    </location>
</feature>
<comment type="caution">
    <text evidence="4">The sequence shown here is derived from an EMBL/GenBank/DDBJ whole genome shotgun (WGS) entry which is preliminary data.</text>
</comment>
<proteinExistence type="predicted"/>
<feature type="transmembrane region" description="Helical" evidence="2">
    <location>
        <begin position="469"/>
        <end position="489"/>
    </location>
</feature>
<dbReference type="Pfam" id="PF12051">
    <property type="entry name" value="DUF3533"/>
    <property type="match status" value="1"/>
</dbReference>
<protein>
    <submittedName>
        <fullName evidence="4">Response to drug-related protein</fullName>
    </submittedName>
</protein>
<dbReference type="InParanoid" id="A0A286U6A4"/>
<feature type="compositionally biased region" description="Basic and acidic residues" evidence="1">
    <location>
        <begin position="50"/>
        <end position="60"/>
    </location>
</feature>
<dbReference type="PANTHER" id="PTHR34814:SF1">
    <property type="entry name" value="NITROSOGUANIDINE RESISTANCE PROTEIN SNG1"/>
    <property type="match status" value="1"/>
</dbReference>
<reference evidence="4 5" key="1">
    <citation type="journal article" date="2017" name="Mol. Ecol.">
        <title>Comparative and population genomic landscape of Phellinus noxius: A hypervariable fungus causing root rot in trees.</title>
        <authorList>
            <person name="Chung C.L."/>
            <person name="Lee T.J."/>
            <person name="Akiba M."/>
            <person name="Lee H.H."/>
            <person name="Kuo T.H."/>
            <person name="Liu D."/>
            <person name="Ke H.M."/>
            <person name="Yokoi T."/>
            <person name="Roa M.B."/>
            <person name="Lu M.J."/>
            <person name="Chang Y.Y."/>
            <person name="Ann P.J."/>
            <person name="Tsai J.N."/>
            <person name="Chen C.Y."/>
            <person name="Tzean S.S."/>
            <person name="Ota Y."/>
            <person name="Hattori T."/>
            <person name="Sahashi N."/>
            <person name="Liou R.F."/>
            <person name="Kikuchi T."/>
            <person name="Tsai I.J."/>
        </authorList>
    </citation>
    <scope>NUCLEOTIDE SEQUENCE [LARGE SCALE GENOMIC DNA]</scope>
    <source>
        <strain evidence="4 5">FFPRI411160</strain>
    </source>
</reference>
<dbReference type="STRING" id="2282107.A0A286U6A4"/>
<dbReference type="OrthoDB" id="2140105at2759"/>
<evidence type="ECO:0000256" key="2">
    <source>
        <dbReference type="SAM" id="Phobius"/>
    </source>
</evidence>
<keyword evidence="2" id="KW-0812">Transmembrane</keyword>
<evidence type="ECO:0000256" key="1">
    <source>
        <dbReference type="SAM" id="MobiDB-lite"/>
    </source>
</evidence>
<dbReference type="AlphaFoldDB" id="A0A286U6A4"/>
<keyword evidence="2" id="KW-1133">Transmembrane helix</keyword>
<feature type="transmembrane region" description="Helical" evidence="2">
    <location>
        <begin position="379"/>
        <end position="400"/>
    </location>
</feature>
<feature type="transmembrane region" description="Helical" evidence="2">
    <location>
        <begin position="346"/>
        <end position="367"/>
    </location>
</feature>
<dbReference type="EMBL" id="NBII01000011">
    <property type="protein sequence ID" value="PAV15090.1"/>
    <property type="molecule type" value="Genomic_DNA"/>
</dbReference>
<dbReference type="PANTHER" id="PTHR34814">
    <property type="entry name" value="NITROSOGUANIDINE RESISTANCE PROTEIN SNG1"/>
    <property type="match status" value="1"/>
</dbReference>
<feature type="transmembrane region" description="Helical" evidence="2">
    <location>
        <begin position="412"/>
        <end position="430"/>
    </location>
</feature>
<keyword evidence="5" id="KW-1185">Reference proteome</keyword>
<dbReference type="InterPro" id="IPR053001">
    <property type="entry name" value="MNNG_permease-like"/>
</dbReference>
<feature type="region of interest" description="Disordered" evidence="1">
    <location>
        <begin position="33"/>
        <end position="74"/>
    </location>
</feature>
<feature type="domain" description="DUF3533" evidence="3">
    <location>
        <begin position="104"/>
        <end position="480"/>
    </location>
</feature>
<evidence type="ECO:0000259" key="3">
    <source>
        <dbReference type="Pfam" id="PF12051"/>
    </source>
</evidence>
<feature type="transmembrane region" description="Helical" evidence="2">
    <location>
        <begin position="98"/>
        <end position="118"/>
    </location>
</feature>
<dbReference type="Proteomes" id="UP000217199">
    <property type="component" value="Unassembled WGS sequence"/>
</dbReference>
<name>A0A286U6A4_9AGAM</name>
<keyword evidence="2" id="KW-0472">Membrane</keyword>
<gene>
    <name evidence="4" type="ORF">PNOK_0964300</name>
</gene>
<sequence>MSANEASALRVHVSREGSNESFVPRMAFEEQRPRMEVETVQKQVSQPRLLDIDDGNKETLSKTNNETEEGSQSSRKDWQIFFSSDPVIAAKRKEYFKIVGRATFLTIILTWLCLPIYWGSLSAAPKLTGNLEAWVVNRDQARFGNNLENAVQSVPTTGRGALGWRIVNASHFDTDEDVAQAVQNEQTWLAVVVAKNATARLSEAQRSGDVSYDPTSALTVYYAQARNEIAVGTYLLPLTTNLLSNFTVSYATSMAQRYFATIILQNGTVNESAINSIARAPQTISPGIGYKLVNLRPYTASVAQAPLLVGQIYLCIFAFILVMAHSTARDIIKPYISFSSYLTVRVLTPLMAYVPLTMSYALVSLAFKLPFGSRPTFTYGEGFISFFAFLYLGMASLGFALESMVTILTPKFVPFFLVLLIIVNISTAALPPELTSRLYNYGTVFHFWNIQQALRTIFFDTKSYLPKNAGILLAWVLLSIGLTVLFTWLRQWWELRRNLKMDEHIENNLNTPSRFLNPDYEKSGYKSSAKRKGKDIDQPTEIKREKGFDADQIVYNIEERD</sequence>
<organism evidence="4 5">
    <name type="scientific">Pyrrhoderma noxium</name>
    <dbReference type="NCBI Taxonomy" id="2282107"/>
    <lineage>
        <taxon>Eukaryota</taxon>
        <taxon>Fungi</taxon>
        <taxon>Dikarya</taxon>
        <taxon>Basidiomycota</taxon>
        <taxon>Agaricomycotina</taxon>
        <taxon>Agaricomycetes</taxon>
        <taxon>Hymenochaetales</taxon>
        <taxon>Hymenochaetaceae</taxon>
        <taxon>Pyrrhoderma</taxon>
    </lineage>
</organism>
<evidence type="ECO:0000313" key="4">
    <source>
        <dbReference type="EMBL" id="PAV15090.1"/>
    </source>
</evidence>
<evidence type="ECO:0000313" key="5">
    <source>
        <dbReference type="Proteomes" id="UP000217199"/>
    </source>
</evidence>
<accession>A0A286U6A4</accession>